<proteinExistence type="predicted"/>
<reference evidence="1" key="1">
    <citation type="submission" date="2018-02" db="EMBL/GenBank/DDBJ databases">
        <title>Rhizophora mucronata_Transcriptome.</title>
        <authorList>
            <person name="Meera S.P."/>
            <person name="Sreeshan A."/>
            <person name="Augustine A."/>
        </authorList>
    </citation>
    <scope>NUCLEOTIDE SEQUENCE</scope>
    <source>
        <tissue evidence="1">Leaf</tissue>
    </source>
</reference>
<evidence type="ECO:0000313" key="1">
    <source>
        <dbReference type="EMBL" id="MBX53705.1"/>
    </source>
</evidence>
<organism evidence="1">
    <name type="scientific">Rhizophora mucronata</name>
    <name type="common">Asiatic mangrove</name>
    <dbReference type="NCBI Taxonomy" id="61149"/>
    <lineage>
        <taxon>Eukaryota</taxon>
        <taxon>Viridiplantae</taxon>
        <taxon>Streptophyta</taxon>
        <taxon>Embryophyta</taxon>
        <taxon>Tracheophyta</taxon>
        <taxon>Spermatophyta</taxon>
        <taxon>Magnoliopsida</taxon>
        <taxon>eudicotyledons</taxon>
        <taxon>Gunneridae</taxon>
        <taxon>Pentapetalae</taxon>
        <taxon>rosids</taxon>
        <taxon>fabids</taxon>
        <taxon>Malpighiales</taxon>
        <taxon>Rhizophoraceae</taxon>
        <taxon>Rhizophora</taxon>
    </lineage>
</organism>
<accession>A0A2P2PG67</accession>
<dbReference type="EMBL" id="GGEC01073221">
    <property type="protein sequence ID" value="MBX53705.1"/>
    <property type="molecule type" value="Transcribed_RNA"/>
</dbReference>
<name>A0A2P2PG67_RHIMU</name>
<protein>
    <submittedName>
        <fullName evidence="1">Uncharacterized protein</fullName>
    </submittedName>
</protein>
<sequence>MKLSSETGG</sequence>